<dbReference type="PANTHER" id="PTHR11537">
    <property type="entry name" value="VOLTAGE-GATED POTASSIUM CHANNEL"/>
    <property type="match status" value="1"/>
</dbReference>
<evidence type="ECO:0000256" key="10">
    <source>
        <dbReference type="ARBA" id="ARBA00023136"/>
    </source>
</evidence>
<feature type="compositionally biased region" description="Low complexity" evidence="12">
    <location>
        <begin position="1"/>
        <end position="42"/>
    </location>
</feature>
<evidence type="ECO:0000256" key="13">
    <source>
        <dbReference type="SAM" id="Phobius"/>
    </source>
</evidence>
<dbReference type="SUPFAM" id="SSF54695">
    <property type="entry name" value="POZ domain"/>
    <property type="match status" value="1"/>
</dbReference>
<organism evidence="15 16">
    <name type="scientific">Drosophila suzukii</name>
    <name type="common">Spotted-wing drosophila fruit fly</name>
    <dbReference type="NCBI Taxonomy" id="28584"/>
    <lineage>
        <taxon>Eukaryota</taxon>
        <taxon>Metazoa</taxon>
        <taxon>Ecdysozoa</taxon>
        <taxon>Arthropoda</taxon>
        <taxon>Hexapoda</taxon>
        <taxon>Insecta</taxon>
        <taxon>Pterygota</taxon>
        <taxon>Neoptera</taxon>
        <taxon>Endopterygota</taxon>
        <taxon>Diptera</taxon>
        <taxon>Brachycera</taxon>
        <taxon>Muscomorpha</taxon>
        <taxon>Ephydroidea</taxon>
        <taxon>Drosophilidae</taxon>
        <taxon>Drosophila</taxon>
        <taxon>Sophophora</taxon>
    </lineage>
</organism>
<dbReference type="GeneID" id="108016735"/>
<name>A0AB40ADJ5_DROSZ</name>
<keyword evidence="10 13" id="KW-0472">Membrane</keyword>
<dbReference type="Gene3D" id="1.10.287.70">
    <property type="match status" value="1"/>
</dbReference>
<feature type="transmembrane region" description="Helical" evidence="13">
    <location>
        <begin position="799"/>
        <end position="820"/>
    </location>
</feature>
<feature type="domain" description="BTB" evidence="14">
    <location>
        <begin position="500"/>
        <end position="600"/>
    </location>
</feature>
<dbReference type="InterPro" id="IPR000210">
    <property type="entry name" value="BTB/POZ_dom"/>
</dbReference>
<feature type="region of interest" description="Disordered" evidence="12">
    <location>
        <begin position="1"/>
        <end position="119"/>
    </location>
</feature>
<dbReference type="PRINTS" id="PR00169">
    <property type="entry name" value="KCHANNEL"/>
</dbReference>
<dbReference type="RefSeq" id="XP_036676696.2">
    <property type="nucleotide sequence ID" value="XM_036820801.3"/>
</dbReference>
<dbReference type="PRINTS" id="PR01491">
    <property type="entry name" value="KVCHANNEL"/>
</dbReference>
<feature type="transmembrane region" description="Helical" evidence="13">
    <location>
        <begin position="860"/>
        <end position="881"/>
    </location>
</feature>
<evidence type="ECO:0000256" key="12">
    <source>
        <dbReference type="SAM" id="MobiDB-lite"/>
    </source>
</evidence>
<evidence type="ECO:0000256" key="9">
    <source>
        <dbReference type="ARBA" id="ARBA00023065"/>
    </source>
</evidence>
<evidence type="ECO:0000313" key="16">
    <source>
        <dbReference type="RefSeq" id="XP_036676696.2"/>
    </source>
</evidence>
<dbReference type="Proteomes" id="UP001652628">
    <property type="component" value="Chromosome X"/>
</dbReference>
<feature type="region of interest" description="Disordered" evidence="12">
    <location>
        <begin position="974"/>
        <end position="999"/>
    </location>
</feature>
<dbReference type="InterPro" id="IPR027359">
    <property type="entry name" value="Volt_channel_dom_sf"/>
</dbReference>
<dbReference type="InterPro" id="IPR003131">
    <property type="entry name" value="T1-type_BTB"/>
</dbReference>
<evidence type="ECO:0000256" key="4">
    <source>
        <dbReference type="ARBA" id="ARBA00022692"/>
    </source>
</evidence>
<evidence type="ECO:0000256" key="3">
    <source>
        <dbReference type="ARBA" id="ARBA00022538"/>
    </source>
</evidence>
<keyword evidence="11" id="KW-0407">Ion channel</keyword>
<feature type="compositionally biased region" description="Low complexity" evidence="12">
    <location>
        <begin position="55"/>
        <end position="119"/>
    </location>
</feature>
<feature type="region of interest" description="Disordered" evidence="12">
    <location>
        <begin position="413"/>
        <end position="491"/>
    </location>
</feature>
<dbReference type="GO" id="GO:0005251">
    <property type="term" value="F:delayed rectifier potassium channel activity"/>
    <property type="evidence" value="ECO:0007669"/>
    <property type="project" value="TreeGrafter"/>
</dbReference>
<evidence type="ECO:0000256" key="11">
    <source>
        <dbReference type="ARBA" id="ARBA00023303"/>
    </source>
</evidence>
<keyword evidence="2" id="KW-0813">Transport</keyword>
<proteinExistence type="predicted"/>
<keyword evidence="15" id="KW-1185">Reference proteome</keyword>
<dbReference type="Pfam" id="PF00520">
    <property type="entry name" value="Ion_trans"/>
    <property type="match status" value="1"/>
</dbReference>
<keyword evidence="7" id="KW-0630">Potassium</keyword>
<dbReference type="InterPro" id="IPR005821">
    <property type="entry name" value="Ion_trans_dom"/>
</dbReference>
<accession>A0AB40ADJ5</accession>
<keyword evidence="3" id="KW-0633">Potassium transport</keyword>
<dbReference type="GO" id="GO:0001508">
    <property type="term" value="P:action potential"/>
    <property type="evidence" value="ECO:0007669"/>
    <property type="project" value="TreeGrafter"/>
</dbReference>
<evidence type="ECO:0000313" key="15">
    <source>
        <dbReference type="Proteomes" id="UP001652628"/>
    </source>
</evidence>
<dbReference type="GO" id="GO:0051260">
    <property type="term" value="P:protein homooligomerization"/>
    <property type="evidence" value="ECO:0007669"/>
    <property type="project" value="InterPro"/>
</dbReference>
<reference evidence="16" key="1">
    <citation type="submission" date="2025-08" db="UniProtKB">
        <authorList>
            <consortium name="RefSeq"/>
        </authorList>
    </citation>
    <scope>IDENTIFICATION</scope>
</reference>
<dbReference type="Gene3D" id="3.30.710.10">
    <property type="entry name" value="Potassium Channel Kv1.1, Chain A"/>
    <property type="match status" value="1"/>
</dbReference>
<feature type="compositionally biased region" description="Basic and acidic residues" evidence="12">
    <location>
        <begin position="456"/>
        <end position="466"/>
    </location>
</feature>
<feature type="compositionally biased region" description="Low complexity" evidence="12">
    <location>
        <begin position="383"/>
        <end position="399"/>
    </location>
</feature>
<evidence type="ECO:0000256" key="1">
    <source>
        <dbReference type="ARBA" id="ARBA00004141"/>
    </source>
</evidence>
<feature type="transmembrane region" description="Helical" evidence="13">
    <location>
        <begin position="631"/>
        <end position="652"/>
    </location>
</feature>
<dbReference type="SMART" id="SM00225">
    <property type="entry name" value="BTB"/>
    <property type="match status" value="1"/>
</dbReference>
<dbReference type="PRINTS" id="PR01496">
    <property type="entry name" value="SHAKERCHANEL"/>
</dbReference>
<keyword evidence="5" id="KW-0631">Potassium channel</keyword>
<dbReference type="InterPro" id="IPR003968">
    <property type="entry name" value="K_chnl_volt-dep_Kv"/>
</dbReference>
<gene>
    <name evidence="16" type="primary">Sh</name>
</gene>
<dbReference type="GO" id="GO:0008076">
    <property type="term" value="C:voltage-gated potassium channel complex"/>
    <property type="evidence" value="ECO:0007669"/>
    <property type="project" value="InterPro"/>
</dbReference>
<evidence type="ECO:0000256" key="7">
    <source>
        <dbReference type="ARBA" id="ARBA00022958"/>
    </source>
</evidence>
<evidence type="ECO:0000256" key="6">
    <source>
        <dbReference type="ARBA" id="ARBA00022882"/>
    </source>
</evidence>
<keyword evidence="9" id="KW-0406">Ion transport</keyword>
<dbReference type="InterPro" id="IPR003972">
    <property type="entry name" value="K_chnl_volt-dep_Kv1"/>
</dbReference>
<dbReference type="PANTHER" id="PTHR11537:SF113">
    <property type="entry name" value="POTASSIUM VOLTAGE-GATED CHANNEL PROTEIN SHAKER"/>
    <property type="match status" value="1"/>
</dbReference>
<dbReference type="Gene3D" id="1.20.120.350">
    <property type="entry name" value="Voltage-gated potassium channels. Chain C"/>
    <property type="match status" value="1"/>
</dbReference>
<evidence type="ECO:0000259" key="14">
    <source>
        <dbReference type="SMART" id="SM00225"/>
    </source>
</evidence>
<feature type="compositionally biased region" description="Low complexity" evidence="12">
    <location>
        <begin position="974"/>
        <end position="998"/>
    </location>
</feature>
<keyword evidence="4 13" id="KW-0812">Transmembrane</keyword>
<dbReference type="Pfam" id="PF02214">
    <property type="entry name" value="BTB_2"/>
    <property type="match status" value="1"/>
</dbReference>
<evidence type="ECO:0000256" key="2">
    <source>
        <dbReference type="ARBA" id="ARBA00022448"/>
    </source>
</evidence>
<keyword evidence="6" id="KW-0851">Voltage-gated channel</keyword>
<feature type="region of interest" description="Disordered" evidence="12">
    <location>
        <begin position="377"/>
        <end position="399"/>
    </location>
</feature>
<dbReference type="SUPFAM" id="SSF81324">
    <property type="entry name" value="Voltage-gated potassium channels"/>
    <property type="match status" value="1"/>
</dbReference>
<dbReference type="AlphaFoldDB" id="A0AB40ADJ5"/>
<dbReference type="InterPro" id="IPR028325">
    <property type="entry name" value="VG_K_chnl"/>
</dbReference>
<evidence type="ECO:0000256" key="5">
    <source>
        <dbReference type="ARBA" id="ARBA00022826"/>
    </source>
</evidence>
<sequence length="1023" mass="111394">MSSNNGNEQSQQQQVPAATATAVATTAAAAATTAQPEAIAAGSGSGSGSQVSRPATAPARSSNNNNNNATSSSTTTFYRVNLSNTNSSNINNNTSSSSSSNANQASNNNHHESSSNSNTTLVVNTSNTAAATSAGGATAAAATSATNNNNHIYVNPHSYDSSTTGSVSGSTAVMLSLPLSLPLNLQHQPAAATGGGAAAAATLDAQQQHPLGGNTNSNSNTGAISRIGTLTGTGTSTSTTLSTLNTYLFPCGADSAASSCDLDSNFSQMLGAGSEGGASSSLSQVTAPVGAATVSGSGLGLGVQLGLGFINSRRRIRRLFGVGEVMPAVATPTPYAAALRRRSSQIVQMTKKREKELEDLEQQQRIATVASANAAFLERREQQQQQQQLQQQQHQQHQQHLQFAFNPLQLEAGKKKKKKPPGPPAHTRQQNSRTMDDPMMNRPRKSTPAASKKKDKGPENPYEKSLPKLSSQDEEGGAGHGFGGGPQHFEPIPHDHDFCERVVINVSGLRFETQLRTLNQFPDTLLGDPARRLRYFDPLRNEYFFDRSRPSFDAILYYYQSGGRLRRPVNVPLDVFSEEIKFYELGDQAINKFREDEGFIKEEERPLPDNEKQRKVWLLFEYPESSQAARVVAIISVFVILLSIVIFCLETLPEFKHYKVFNTTTNGTKIEEDEVPDITDPFFLIETLCIIWFTFELTVRFLACPNKLNFCRDVMNVIDIIAIIPYFITLATVVAEEEDTLNLPKAPVSPQDKSSNQAMSLAILRVIRLVRVFRIFKLSRHSKGLQILGRTLKASMRELGLLIFFLFIGVVLFSSAVYFAEAGSENSFFKSIPDAFWWAVVTMTTVGYGDMTPVGFWGKIVGSLCVIAGVLTIALPVPVIVSNFNYFYHRETDQEEMQSQNFNHVTSCSYLPGALGQHLKKSSLSESSSDIMDLDDGIDATTPGLTDHTGRHMVPFLRTQQSFEKQQLQLQLQLQQQQSQSPHGQQITQQAQQQQLGQNGLRSTNSLQLRHNNAMAVSIETDV</sequence>
<dbReference type="InterPro" id="IPR011333">
    <property type="entry name" value="SKP1/BTB/POZ_sf"/>
</dbReference>
<evidence type="ECO:0000256" key="8">
    <source>
        <dbReference type="ARBA" id="ARBA00022989"/>
    </source>
</evidence>
<comment type="subcellular location">
    <subcellularLocation>
        <location evidence="1">Membrane</location>
        <topology evidence="1">Multi-pass membrane protein</topology>
    </subcellularLocation>
</comment>
<keyword evidence="8 13" id="KW-1133">Transmembrane helix</keyword>
<protein>
    <submittedName>
        <fullName evidence="16">Potassium voltage-gated channel protein Shaker isoform X3</fullName>
    </submittedName>
</protein>